<keyword evidence="2" id="KW-1185">Reference proteome</keyword>
<name>A0A2J7QUV2_9NEOP</name>
<dbReference type="InParanoid" id="A0A2J7QUV2"/>
<comment type="caution">
    <text evidence="1">The sequence shown here is derived from an EMBL/GenBank/DDBJ whole genome shotgun (WGS) entry which is preliminary data.</text>
</comment>
<evidence type="ECO:0000313" key="1">
    <source>
        <dbReference type="EMBL" id="PNF32363.1"/>
    </source>
</evidence>
<dbReference type="STRING" id="105785.A0A2J7QUV2"/>
<sequence>MVETRNAYRILVGKPEGKRPQGRPRRMWVDNIKMDLRETGWDSMDWIDLAQDRDHWGAIVNTVEALRRADHPPKESYRMCKIKKNRSERRSSRRDVYFVAGILVTYNVSRFYEELEHVFDKFPKYRMKILLGDLNAKVGREDIFNPTIGNKSLNETSNDNGVRVVNFATSKNLIVRSTLLPHRNIHTFTWTSRDGKIHNEIDHIL</sequence>
<organism evidence="1 2">
    <name type="scientific">Cryptotermes secundus</name>
    <dbReference type="NCBI Taxonomy" id="105785"/>
    <lineage>
        <taxon>Eukaryota</taxon>
        <taxon>Metazoa</taxon>
        <taxon>Ecdysozoa</taxon>
        <taxon>Arthropoda</taxon>
        <taxon>Hexapoda</taxon>
        <taxon>Insecta</taxon>
        <taxon>Pterygota</taxon>
        <taxon>Neoptera</taxon>
        <taxon>Polyneoptera</taxon>
        <taxon>Dictyoptera</taxon>
        <taxon>Blattodea</taxon>
        <taxon>Blattoidea</taxon>
        <taxon>Termitoidae</taxon>
        <taxon>Kalotermitidae</taxon>
        <taxon>Cryptotermitinae</taxon>
        <taxon>Cryptotermes</taxon>
    </lineage>
</organism>
<evidence type="ECO:0000313" key="2">
    <source>
        <dbReference type="Proteomes" id="UP000235965"/>
    </source>
</evidence>
<dbReference type="InterPro" id="IPR036691">
    <property type="entry name" value="Endo/exonu/phosph_ase_sf"/>
</dbReference>
<gene>
    <name evidence="1" type="ORF">B7P43_G10099</name>
</gene>
<dbReference type="EMBL" id="NEVH01010480">
    <property type="protein sequence ID" value="PNF32363.1"/>
    <property type="molecule type" value="Genomic_DNA"/>
</dbReference>
<protein>
    <recommendedName>
        <fullName evidence="3">Endonuclease/exonuclease/phosphatase domain-containing protein</fullName>
    </recommendedName>
</protein>
<accession>A0A2J7QUV2</accession>
<dbReference type="SUPFAM" id="SSF56219">
    <property type="entry name" value="DNase I-like"/>
    <property type="match status" value="1"/>
</dbReference>
<proteinExistence type="predicted"/>
<dbReference type="Gene3D" id="3.60.10.10">
    <property type="entry name" value="Endonuclease/exonuclease/phosphatase"/>
    <property type="match status" value="1"/>
</dbReference>
<evidence type="ECO:0008006" key="3">
    <source>
        <dbReference type="Google" id="ProtNLM"/>
    </source>
</evidence>
<dbReference type="Proteomes" id="UP000235965">
    <property type="component" value="Unassembled WGS sequence"/>
</dbReference>
<dbReference type="AlphaFoldDB" id="A0A2J7QUV2"/>
<reference evidence="1 2" key="1">
    <citation type="submission" date="2017-12" db="EMBL/GenBank/DDBJ databases">
        <title>Hemimetabolous genomes reveal molecular basis of termite eusociality.</title>
        <authorList>
            <person name="Harrison M.C."/>
            <person name="Jongepier E."/>
            <person name="Robertson H.M."/>
            <person name="Arning N."/>
            <person name="Bitard-Feildel T."/>
            <person name="Chao H."/>
            <person name="Childers C.P."/>
            <person name="Dinh H."/>
            <person name="Doddapaneni H."/>
            <person name="Dugan S."/>
            <person name="Gowin J."/>
            <person name="Greiner C."/>
            <person name="Han Y."/>
            <person name="Hu H."/>
            <person name="Hughes D.S.T."/>
            <person name="Huylmans A.-K."/>
            <person name="Kemena C."/>
            <person name="Kremer L.P.M."/>
            <person name="Lee S.L."/>
            <person name="Lopez-Ezquerra A."/>
            <person name="Mallet L."/>
            <person name="Monroy-Kuhn J.M."/>
            <person name="Moser A."/>
            <person name="Murali S.C."/>
            <person name="Muzny D.M."/>
            <person name="Otani S."/>
            <person name="Piulachs M.-D."/>
            <person name="Poelchau M."/>
            <person name="Qu J."/>
            <person name="Schaub F."/>
            <person name="Wada-Katsumata A."/>
            <person name="Worley K.C."/>
            <person name="Xie Q."/>
            <person name="Ylla G."/>
            <person name="Poulsen M."/>
            <person name="Gibbs R.A."/>
            <person name="Schal C."/>
            <person name="Richards S."/>
            <person name="Belles X."/>
            <person name="Korb J."/>
            <person name="Bornberg-Bauer E."/>
        </authorList>
    </citation>
    <scope>NUCLEOTIDE SEQUENCE [LARGE SCALE GENOMIC DNA]</scope>
    <source>
        <tissue evidence="1">Whole body</tissue>
    </source>
</reference>